<protein>
    <submittedName>
        <fullName evidence="2">GPH family glycoside/pentoside/hexuronide:cation symporter</fullName>
    </submittedName>
</protein>
<keyword evidence="1" id="KW-0812">Transmembrane</keyword>
<evidence type="ECO:0000313" key="3">
    <source>
        <dbReference type="Proteomes" id="UP000275356"/>
    </source>
</evidence>
<dbReference type="PANTHER" id="PTHR11328">
    <property type="entry name" value="MAJOR FACILITATOR SUPERFAMILY DOMAIN-CONTAINING PROTEIN"/>
    <property type="match status" value="1"/>
</dbReference>
<accession>A0A3N2DBA1</accession>
<sequence>MTHATTTPAEPAPVKQTGTWRYGVGMFGTSIPINLIKGSMLYFYTDVLGMDAKVFAAVYAVYSVIDAIDNPVFGFLSDRTRTRWGRRKPYLVVGALVLLVASILIFTVPTGVATDATLLVIWFATFTILAEMADSVINANYGALLPELFPAERVRAKANAIRQAGQLVAMILALGLTPYLARNVLGCEVDDPLCADPTIGYERLSIIFAVLGVAVILYMALGVHENPRIEQEQRPPFFRSVGQILSSRYFWTIGVVNACYGAAMALVLNGLQLFVKYSLGGDGTTATILQVVVIVSAIGLVAVWARLVRSWGAERTWKRALPIAAVAFGTMFFAHNLATAIAAGIAVAVGYAGVLATNDLIMARVLDDDARRHGVHREGVFLAAFGVLGRLNGVIVAIALWSLTTVFGYHNGDRPGPNPDLAFRFYLSVYPVILLTIGTVISRFVHVPGWDPLADRADERP</sequence>
<dbReference type="GO" id="GO:0015293">
    <property type="term" value="F:symporter activity"/>
    <property type="evidence" value="ECO:0007669"/>
    <property type="project" value="InterPro"/>
</dbReference>
<gene>
    <name evidence="2" type="ORF">EDD28_1629</name>
</gene>
<feature type="transmembrane region" description="Helical" evidence="1">
    <location>
        <begin position="120"/>
        <end position="143"/>
    </location>
</feature>
<dbReference type="InterPro" id="IPR036259">
    <property type="entry name" value="MFS_trans_sf"/>
</dbReference>
<evidence type="ECO:0000256" key="1">
    <source>
        <dbReference type="SAM" id="Phobius"/>
    </source>
</evidence>
<feature type="transmembrane region" description="Helical" evidence="1">
    <location>
        <begin position="201"/>
        <end position="221"/>
    </location>
</feature>
<organism evidence="2 3">
    <name type="scientific">Salana multivorans</name>
    <dbReference type="NCBI Taxonomy" id="120377"/>
    <lineage>
        <taxon>Bacteria</taxon>
        <taxon>Bacillati</taxon>
        <taxon>Actinomycetota</taxon>
        <taxon>Actinomycetes</taxon>
        <taxon>Micrococcales</taxon>
        <taxon>Beutenbergiaceae</taxon>
        <taxon>Salana</taxon>
    </lineage>
</organism>
<name>A0A3N2DBA1_9MICO</name>
<keyword evidence="1" id="KW-1133">Transmembrane helix</keyword>
<dbReference type="RefSeq" id="WP_245967967.1">
    <property type="nucleotide sequence ID" value="NZ_CALFQU010000010.1"/>
</dbReference>
<dbReference type="Proteomes" id="UP000275356">
    <property type="component" value="Unassembled WGS sequence"/>
</dbReference>
<feature type="transmembrane region" description="Helical" evidence="1">
    <location>
        <begin position="379"/>
        <end position="403"/>
    </location>
</feature>
<dbReference type="Gene3D" id="1.20.1250.20">
    <property type="entry name" value="MFS general substrate transporter like domains"/>
    <property type="match status" value="1"/>
</dbReference>
<keyword evidence="3" id="KW-1185">Reference proteome</keyword>
<dbReference type="PANTHER" id="PTHR11328:SF24">
    <property type="entry name" value="MAJOR FACILITATOR SUPERFAMILY (MFS) PROFILE DOMAIN-CONTAINING PROTEIN"/>
    <property type="match status" value="1"/>
</dbReference>
<evidence type="ECO:0000313" key="2">
    <source>
        <dbReference type="EMBL" id="ROR97036.1"/>
    </source>
</evidence>
<dbReference type="EMBL" id="RKHQ01000001">
    <property type="protein sequence ID" value="ROR97036.1"/>
    <property type="molecule type" value="Genomic_DNA"/>
</dbReference>
<feature type="transmembrane region" description="Helical" evidence="1">
    <location>
        <begin position="320"/>
        <end position="338"/>
    </location>
</feature>
<proteinExistence type="predicted"/>
<feature type="transmembrane region" description="Helical" evidence="1">
    <location>
        <begin position="249"/>
        <end position="268"/>
    </location>
</feature>
<feature type="transmembrane region" description="Helical" evidence="1">
    <location>
        <begin position="288"/>
        <end position="308"/>
    </location>
</feature>
<dbReference type="AlphaFoldDB" id="A0A3N2DBA1"/>
<feature type="transmembrane region" description="Helical" evidence="1">
    <location>
        <begin position="344"/>
        <end position="367"/>
    </location>
</feature>
<feature type="transmembrane region" description="Helical" evidence="1">
    <location>
        <begin position="164"/>
        <end position="181"/>
    </location>
</feature>
<feature type="transmembrane region" description="Helical" evidence="1">
    <location>
        <begin position="423"/>
        <end position="445"/>
    </location>
</feature>
<dbReference type="InterPro" id="IPR039672">
    <property type="entry name" value="MFS_2"/>
</dbReference>
<dbReference type="SUPFAM" id="SSF103473">
    <property type="entry name" value="MFS general substrate transporter"/>
    <property type="match status" value="1"/>
</dbReference>
<feature type="transmembrane region" description="Helical" evidence="1">
    <location>
        <begin position="89"/>
        <end position="108"/>
    </location>
</feature>
<dbReference type="GO" id="GO:0005886">
    <property type="term" value="C:plasma membrane"/>
    <property type="evidence" value="ECO:0007669"/>
    <property type="project" value="TreeGrafter"/>
</dbReference>
<dbReference type="Pfam" id="PF13347">
    <property type="entry name" value="MFS_2"/>
    <property type="match status" value="1"/>
</dbReference>
<dbReference type="GO" id="GO:0008643">
    <property type="term" value="P:carbohydrate transport"/>
    <property type="evidence" value="ECO:0007669"/>
    <property type="project" value="InterPro"/>
</dbReference>
<comment type="caution">
    <text evidence="2">The sequence shown here is derived from an EMBL/GenBank/DDBJ whole genome shotgun (WGS) entry which is preliminary data.</text>
</comment>
<keyword evidence="1" id="KW-0472">Membrane</keyword>
<reference evidence="2 3" key="1">
    <citation type="submission" date="2018-11" db="EMBL/GenBank/DDBJ databases">
        <title>Sequencing the genomes of 1000 actinobacteria strains.</title>
        <authorList>
            <person name="Klenk H.-P."/>
        </authorList>
    </citation>
    <scope>NUCLEOTIDE SEQUENCE [LARGE SCALE GENOMIC DNA]</scope>
    <source>
        <strain evidence="2 3">DSM 13521</strain>
    </source>
</reference>